<reference evidence="3" key="1">
    <citation type="submission" date="2022-10" db="EMBL/GenBank/DDBJ databases">
        <title>Two novel species of Flavobacterium.</title>
        <authorList>
            <person name="Liu Q."/>
            <person name="Xin Y.-H."/>
        </authorList>
    </citation>
    <scope>NUCLEOTIDE SEQUENCE</scope>
    <source>
        <strain evidence="3">LS1R49</strain>
    </source>
</reference>
<keyword evidence="2" id="KW-0732">Signal</keyword>
<accession>A0A9X3BYJ5</accession>
<proteinExistence type="predicted"/>
<dbReference type="Proteomes" id="UP001151079">
    <property type="component" value="Unassembled WGS sequence"/>
</dbReference>
<keyword evidence="4" id="KW-1185">Reference proteome</keyword>
<gene>
    <name evidence="3" type="ORF">OIU83_14685</name>
</gene>
<feature type="compositionally biased region" description="Basic and acidic residues" evidence="1">
    <location>
        <begin position="106"/>
        <end position="117"/>
    </location>
</feature>
<dbReference type="RefSeq" id="WP_264207019.1">
    <property type="nucleotide sequence ID" value="NZ_JAOZEW010000015.1"/>
</dbReference>
<protein>
    <recommendedName>
        <fullName evidence="5">Secreted protein</fullName>
    </recommendedName>
</protein>
<comment type="caution">
    <text evidence="3">The sequence shown here is derived from an EMBL/GenBank/DDBJ whole genome shotgun (WGS) entry which is preliminary data.</text>
</comment>
<evidence type="ECO:0000313" key="4">
    <source>
        <dbReference type="Proteomes" id="UP001151079"/>
    </source>
</evidence>
<evidence type="ECO:0000256" key="1">
    <source>
        <dbReference type="SAM" id="MobiDB-lite"/>
    </source>
</evidence>
<name>A0A9X3BYJ5_9FLAO</name>
<dbReference type="AlphaFoldDB" id="A0A9X3BYJ5"/>
<dbReference type="EMBL" id="JAOZEW010000015">
    <property type="protein sequence ID" value="MCV9928915.1"/>
    <property type="molecule type" value="Genomic_DNA"/>
</dbReference>
<evidence type="ECO:0000256" key="2">
    <source>
        <dbReference type="SAM" id="SignalP"/>
    </source>
</evidence>
<feature type="signal peptide" evidence="2">
    <location>
        <begin position="1"/>
        <end position="21"/>
    </location>
</feature>
<feature type="chain" id="PRO_5040840806" description="Secreted protein" evidence="2">
    <location>
        <begin position="22"/>
        <end position="158"/>
    </location>
</feature>
<evidence type="ECO:0008006" key="5">
    <source>
        <dbReference type="Google" id="ProtNLM"/>
    </source>
</evidence>
<evidence type="ECO:0000313" key="3">
    <source>
        <dbReference type="EMBL" id="MCV9928915.1"/>
    </source>
</evidence>
<feature type="region of interest" description="Disordered" evidence="1">
    <location>
        <begin position="100"/>
        <end position="158"/>
    </location>
</feature>
<feature type="compositionally biased region" description="Basic and acidic residues" evidence="1">
    <location>
        <begin position="132"/>
        <end position="158"/>
    </location>
</feature>
<sequence>MKLLKNLFIGILFLTISSSHAQVSVNVNIGTPPAWGPTGHTDARYYYLPDLQMYYDINASSYLYQNNGKWLRSRNLPKAYRNYDLYNGYKVVLNNYRGNTPYDNFNTHREKYGKGYRGEPQQTIGQRPGKGYGDKNHDHDDGHRDGDGHGNGHGHDKH</sequence>
<organism evidence="3 4">
    <name type="scientific">Flavobacterium shii</name>
    <dbReference type="NCBI Taxonomy" id="2987687"/>
    <lineage>
        <taxon>Bacteria</taxon>
        <taxon>Pseudomonadati</taxon>
        <taxon>Bacteroidota</taxon>
        <taxon>Flavobacteriia</taxon>
        <taxon>Flavobacteriales</taxon>
        <taxon>Flavobacteriaceae</taxon>
        <taxon>Flavobacterium</taxon>
    </lineage>
</organism>